<comment type="subcellular location">
    <subcellularLocation>
        <location evidence="1">Cytoplasm</location>
    </subcellularLocation>
</comment>
<reference evidence="13" key="2">
    <citation type="submission" date="2021-04" db="EMBL/GenBank/DDBJ databases">
        <authorList>
            <person name="Gilroy R."/>
        </authorList>
    </citation>
    <scope>NUCLEOTIDE SEQUENCE</scope>
    <source>
        <strain evidence="13">USAMLcec2-132</strain>
    </source>
</reference>
<evidence type="ECO:0000256" key="9">
    <source>
        <dbReference type="ARBA" id="ARBA00024867"/>
    </source>
</evidence>
<evidence type="ECO:0000313" key="13">
    <source>
        <dbReference type="EMBL" id="HJC24607.1"/>
    </source>
</evidence>
<dbReference type="PRINTS" id="PR00032">
    <property type="entry name" value="HTHARAC"/>
</dbReference>
<dbReference type="InterPro" id="IPR051552">
    <property type="entry name" value="HptR"/>
</dbReference>
<evidence type="ECO:0000313" key="14">
    <source>
        <dbReference type="Proteomes" id="UP000823891"/>
    </source>
</evidence>
<dbReference type="PANTHER" id="PTHR42713:SF3">
    <property type="entry name" value="TRANSCRIPTIONAL REGULATORY PROTEIN HPTR"/>
    <property type="match status" value="1"/>
</dbReference>
<comment type="caution">
    <text evidence="13">The sequence shown here is derived from an EMBL/GenBank/DDBJ whole genome shotgun (WGS) entry which is preliminary data.</text>
</comment>
<name>A0A9D2NFN2_9FIRM</name>
<evidence type="ECO:0000256" key="3">
    <source>
        <dbReference type="ARBA" id="ARBA00022490"/>
    </source>
</evidence>
<accession>A0A9D2NFN2</accession>
<dbReference type="InterPro" id="IPR011006">
    <property type="entry name" value="CheY-like_superfamily"/>
</dbReference>
<dbReference type="EMBL" id="DWWS01000045">
    <property type="protein sequence ID" value="HJC24607.1"/>
    <property type="molecule type" value="Genomic_DNA"/>
</dbReference>
<dbReference type="Gene3D" id="3.40.50.2300">
    <property type="match status" value="1"/>
</dbReference>
<dbReference type="CDD" id="cd17536">
    <property type="entry name" value="REC_YesN-like"/>
    <property type="match status" value="1"/>
</dbReference>
<dbReference type="Pfam" id="PF12833">
    <property type="entry name" value="HTH_18"/>
    <property type="match status" value="1"/>
</dbReference>
<sequence length="246" mass="28242">MYRLLVADDEKKLLSGLCDFYPWKDLGFQIVARAENGRRALEYISRNPVDVVLTDIAMPVMTGLELAEILSREHPEIKIVFLSGYMEFRYAQQALRYGVQDYILKPVKTDVLRKTFTELKRKMDQERGLAEAAPGYYGGIVKTVEDYIRSNLKTANLEEASLLVNLSAGYLSALFKKEAGRSFSEALLEARMKKAAELLMRPEYKIYDISEYLGYENSKNFSRAFRGYYGLSPRDFRNGSGNREME</sequence>
<dbReference type="SUPFAM" id="SSF46689">
    <property type="entry name" value="Homeodomain-like"/>
    <property type="match status" value="1"/>
</dbReference>
<reference evidence="13" key="1">
    <citation type="journal article" date="2021" name="PeerJ">
        <title>Extensive microbial diversity within the chicken gut microbiome revealed by metagenomics and culture.</title>
        <authorList>
            <person name="Gilroy R."/>
            <person name="Ravi A."/>
            <person name="Getino M."/>
            <person name="Pursley I."/>
            <person name="Horton D.L."/>
            <person name="Alikhan N.F."/>
            <person name="Baker D."/>
            <person name="Gharbi K."/>
            <person name="Hall N."/>
            <person name="Watson M."/>
            <person name="Adriaenssens E.M."/>
            <person name="Foster-Nyarko E."/>
            <person name="Jarju S."/>
            <person name="Secka A."/>
            <person name="Antonio M."/>
            <person name="Oren A."/>
            <person name="Chaudhuri R.R."/>
            <person name="La Ragione R."/>
            <person name="Hildebrand F."/>
            <person name="Pallen M.J."/>
        </authorList>
    </citation>
    <scope>NUCLEOTIDE SEQUENCE</scope>
    <source>
        <strain evidence="13">USAMLcec2-132</strain>
    </source>
</reference>
<evidence type="ECO:0000256" key="10">
    <source>
        <dbReference type="PROSITE-ProRule" id="PRU00169"/>
    </source>
</evidence>
<dbReference type="SUPFAM" id="SSF52172">
    <property type="entry name" value="CheY-like"/>
    <property type="match status" value="1"/>
</dbReference>
<evidence type="ECO:0000256" key="5">
    <source>
        <dbReference type="ARBA" id="ARBA00023012"/>
    </source>
</evidence>
<dbReference type="PROSITE" id="PS50110">
    <property type="entry name" value="RESPONSE_REGULATORY"/>
    <property type="match status" value="1"/>
</dbReference>
<dbReference type="GO" id="GO:0000160">
    <property type="term" value="P:phosphorelay signal transduction system"/>
    <property type="evidence" value="ECO:0007669"/>
    <property type="project" value="UniProtKB-KW"/>
</dbReference>
<organism evidence="13 14">
    <name type="scientific">Candidatus Eisenbergiella merdavium</name>
    <dbReference type="NCBI Taxonomy" id="2838551"/>
    <lineage>
        <taxon>Bacteria</taxon>
        <taxon>Bacillati</taxon>
        <taxon>Bacillota</taxon>
        <taxon>Clostridia</taxon>
        <taxon>Lachnospirales</taxon>
        <taxon>Lachnospiraceae</taxon>
        <taxon>Eisenbergiella</taxon>
    </lineage>
</organism>
<dbReference type="Pfam" id="PF00072">
    <property type="entry name" value="Response_reg"/>
    <property type="match status" value="1"/>
</dbReference>
<keyword evidence="5" id="KW-0902">Two-component regulatory system</keyword>
<dbReference type="SMART" id="SM00342">
    <property type="entry name" value="HTH_ARAC"/>
    <property type="match status" value="1"/>
</dbReference>
<evidence type="ECO:0000256" key="7">
    <source>
        <dbReference type="ARBA" id="ARBA00023125"/>
    </source>
</evidence>
<dbReference type="InterPro" id="IPR001789">
    <property type="entry name" value="Sig_transdc_resp-reg_receiver"/>
</dbReference>
<dbReference type="PANTHER" id="PTHR42713">
    <property type="entry name" value="HISTIDINE KINASE-RELATED"/>
    <property type="match status" value="1"/>
</dbReference>
<dbReference type="InterPro" id="IPR009057">
    <property type="entry name" value="Homeodomain-like_sf"/>
</dbReference>
<keyword evidence="3" id="KW-0963">Cytoplasm</keyword>
<keyword evidence="4 10" id="KW-0597">Phosphoprotein</keyword>
<evidence type="ECO:0000259" key="12">
    <source>
        <dbReference type="PROSITE" id="PS50110"/>
    </source>
</evidence>
<keyword evidence="8" id="KW-0804">Transcription</keyword>
<dbReference type="Gene3D" id="1.10.10.60">
    <property type="entry name" value="Homeodomain-like"/>
    <property type="match status" value="2"/>
</dbReference>
<dbReference type="GO" id="GO:0005737">
    <property type="term" value="C:cytoplasm"/>
    <property type="evidence" value="ECO:0007669"/>
    <property type="project" value="UniProtKB-SubCell"/>
</dbReference>
<proteinExistence type="predicted"/>
<gene>
    <name evidence="13" type="ORF">H9761_12980</name>
</gene>
<dbReference type="InterPro" id="IPR020449">
    <property type="entry name" value="Tscrpt_reg_AraC-type_HTH"/>
</dbReference>
<evidence type="ECO:0000259" key="11">
    <source>
        <dbReference type="PROSITE" id="PS01124"/>
    </source>
</evidence>
<dbReference type="GO" id="GO:0003700">
    <property type="term" value="F:DNA-binding transcription factor activity"/>
    <property type="evidence" value="ECO:0007669"/>
    <property type="project" value="InterPro"/>
</dbReference>
<comment type="function">
    <text evidence="9">May play the central regulatory role in sporulation. It may be an element of the effector pathway responsible for the activation of sporulation genes in response to nutritional stress. Spo0A may act in concert with spo0H (a sigma factor) to control the expression of some genes that are critical to the sporulation process.</text>
</comment>
<dbReference type="AlphaFoldDB" id="A0A9D2NFN2"/>
<feature type="domain" description="Response regulatory" evidence="12">
    <location>
        <begin position="3"/>
        <end position="120"/>
    </location>
</feature>
<dbReference type="PROSITE" id="PS01124">
    <property type="entry name" value="HTH_ARAC_FAMILY_2"/>
    <property type="match status" value="1"/>
</dbReference>
<evidence type="ECO:0000256" key="8">
    <source>
        <dbReference type="ARBA" id="ARBA00023163"/>
    </source>
</evidence>
<dbReference type="InterPro" id="IPR018060">
    <property type="entry name" value="HTH_AraC"/>
</dbReference>
<evidence type="ECO:0000256" key="4">
    <source>
        <dbReference type="ARBA" id="ARBA00022553"/>
    </source>
</evidence>
<dbReference type="GO" id="GO:0043565">
    <property type="term" value="F:sequence-specific DNA binding"/>
    <property type="evidence" value="ECO:0007669"/>
    <property type="project" value="InterPro"/>
</dbReference>
<feature type="domain" description="HTH araC/xylS-type" evidence="11">
    <location>
        <begin position="142"/>
        <end position="239"/>
    </location>
</feature>
<keyword evidence="6" id="KW-0805">Transcription regulation</keyword>
<evidence type="ECO:0000256" key="6">
    <source>
        <dbReference type="ARBA" id="ARBA00023015"/>
    </source>
</evidence>
<dbReference type="SMART" id="SM00448">
    <property type="entry name" value="REC"/>
    <property type="match status" value="1"/>
</dbReference>
<feature type="modified residue" description="4-aspartylphosphate" evidence="10">
    <location>
        <position position="55"/>
    </location>
</feature>
<evidence type="ECO:0000256" key="1">
    <source>
        <dbReference type="ARBA" id="ARBA00004496"/>
    </source>
</evidence>
<evidence type="ECO:0000256" key="2">
    <source>
        <dbReference type="ARBA" id="ARBA00018672"/>
    </source>
</evidence>
<protein>
    <recommendedName>
        <fullName evidence="2">Stage 0 sporulation protein A homolog</fullName>
    </recommendedName>
</protein>
<dbReference type="Proteomes" id="UP000823891">
    <property type="component" value="Unassembled WGS sequence"/>
</dbReference>
<keyword evidence="7" id="KW-0238">DNA-binding</keyword>